<dbReference type="AlphaFoldDB" id="A0A7T8GQK1"/>
<reference evidence="3" key="1">
    <citation type="submission" date="2021-01" db="EMBL/GenBank/DDBJ databases">
        <title>Caligus Genome Assembly.</title>
        <authorList>
            <person name="Gallardo-Escarate C."/>
        </authorList>
    </citation>
    <scope>NUCLEOTIDE SEQUENCE [LARGE SCALE GENOMIC DNA]</scope>
</reference>
<keyword evidence="3" id="KW-1185">Reference proteome</keyword>
<protein>
    <recommendedName>
        <fullName evidence="1">Glycosyl-hydrolase family 116 N-terminal domain-containing protein</fullName>
    </recommendedName>
</protein>
<dbReference type="Pfam" id="PF12215">
    <property type="entry name" value="Glyco_hydr_116N"/>
    <property type="match status" value="1"/>
</dbReference>
<proteinExistence type="predicted"/>
<gene>
    <name evidence="2" type="ORF">FKW44_020777</name>
</gene>
<dbReference type="Proteomes" id="UP000595437">
    <property type="component" value="Chromosome 15"/>
</dbReference>
<name>A0A7T8GQK1_CALRO</name>
<evidence type="ECO:0000259" key="1">
    <source>
        <dbReference type="Pfam" id="PF12215"/>
    </source>
</evidence>
<sequence>MIPGKYSHHSVEGDAFLLSLEDPKTGKSLYRTRLGPASTHHSKSLSSWDSKIKEKDIVYHALFPRSWTSYTIPKMGKGGAEVHYIEEGT</sequence>
<evidence type="ECO:0000313" key="2">
    <source>
        <dbReference type="EMBL" id="QQP35852.1"/>
    </source>
</evidence>
<dbReference type="EMBL" id="CP045904">
    <property type="protein sequence ID" value="QQP35852.1"/>
    <property type="molecule type" value="Genomic_DNA"/>
</dbReference>
<accession>A0A7T8GQK1</accession>
<evidence type="ECO:0000313" key="3">
    <source>
        <dbReference type="Proteomes" id="UP000595437"/>
    </source>
</evidence>
<feature type="domain" description="Glycosyl-hydrolase family 116 N-terminal" evidence="1">
    <location>
        <begin position="2"/>
        <end position="75"/>
    </location>
</feature>
<dbReference type="InterPro" id="IPR024462">
    <property type="entry name" value="GH116_N"/>
</dbReference>
<organism evidence="2 3">
    <name type="scientific">Caligus rogercresseyi</name>
    <name type="common">Sea louse</name>
    <dbReference type="NCBI Taxonomy" id="217165"/>
    <lineage>
        <taxon>Eukaryota</taxon>
        <taxon>Metazoa</taxon>
        <taxon>Ecdysozoa</taxon>
        <taxon>Arthropoda</taxon>
        <taxon>Crustacea</taxon>
        <taxon>Multicrustacea</taxon>
        <taxon>Hexanauplia</taxon>
        <taxon>Copepoda</taxon>
        <taxon>Siphonostomatoida</taxon>
        <taxon>Caligidae</taxon>
        <taxon>Caligus</taxon>
    </lineage>
</organism>